<comment type="caution">
    <text evidence="1">The sequence shown here is derived from an EMBL/GenBank/DDBJ whole genome shotgun (WGS) entry which is preliminary data.</text>
</comment>
<dbReference type="Proteomes" id="UP001239111">
    <property type="component" value="Chromosome 3"/>
</dbReference>
<reference evidence="1" key="1">
    <citation type="submission" date="2023-04" db="EMBL/GenBank/DDBJ databases">
        <title>A chromosome-level genome assembly of the parasitoid wasp Eretmocerus hayati.</title>
        <authorList>
            <person name="Zhong Y."/>
            <person name="Liu S."/>
            <person name="Liu Y."/>
        </authorList>
    </citation>
    <scope>NUCLEOTIDE SEQUENCE</scope>
    <source>
        <strain evidence="1">ZJU_SS_LIU_2023</strain>
    </source>
</reference>
<evidence type="ECO:0000313" key="1">
    <source>
        <dbReference type="EMBL" id="KAJ8672266.1"/>
    </source>
</evidence>
<proteinExistence type="predicted"/>
<protein>
    <submittedName>
        <fullName evidence="1">Uncharacterized protein</fullName>
    </submittedName>
</protein>
<keyword evidence="2" id="KW-1185">Reference proteome</keyword>
<dbReference type="EMBL" id="CM056743">
    <property type="protein sequence ID" value="KAJ8672266.1"/>
    <property type="molecule type" value="Genomic_DNA"/>
</dbReference>
<sequence length="892" mass="103084">MWLRDKKSVETVEPPHYQTIQETIMKTVKIAEVDKVEILRLSEVVKEVSKTLGVLITDMRLTHKRCLNETFDQITESLTKRMGIFNPRFEESSILAEEAWYYREIIDQLLEKLSNCENSRERYLLLSVLPRRWSAYQIQKIMGVAQATAKRAKELVENQDDKSRIQPGKNDYVPVLINRERVGIQERLLLCNLEECYRSLEDEHPEVSVGFSRFAEAHPPYVILAGATDSRSEADLRPIPEQELWKLPELVDSALICSKCRKRLQIYQPPSLDNELGESEPFSDKPSSQGSTVEFVDEDISMDVYLGVSPVTRKRSYNESYMGSKLSEFQEAVRKKFKSQYGIEPATETDKNVEDYREIIQNLKNDIRHSDQRSQKTQLLSLLPHSWSRQKIVEEFGVTDHSVKNSKLLRKKRGTADDAEENVRGRPSLDPSIKDKIVQFYLNDENSRQMPGKSDCKSVIQADGKRKLMQKKLILCNLKELYESYKTEYPEDKVSLSKFCELRPKQCVLAGSSGTHTVCVCVIHENVSLMLEGCKFKRLFKNSSFFGGDDVSVNDILRKMICPNPTMACYEQKCNKCPSIDLIHEHMAEIFEKNDVDEVNYRMWTTTDRCTIFNVNQDTDDFLELLMSNMKKLLLHDFIARNQAKFFSHVKETLQPGWFCVVFDFAENIAFLAQRAIPGFHWNNEQATLFPITVYFKVNGELHHYSYCAISNCLKHDSVAVYMYQKKLIELMKIRFGILLRMIYFSDGAPQQFKNLKSFGNLTYHHSDFGVEAEWNFFATSHGKGPCDGLAGCIKRNAARASLQGHLILNAEQLFEWAKNAMKNVEFFYLSQEDYEETRRFLERERFPFCKTMQGTQGYHAFTPLQNPSGHVSVKKISNSNESKIVKVVTKP</sequence>
<gene>
    <name evidence="1" type="ORF">QAD02_003525</name>
</gene>
<accession>A0ACC2NNS7</accession>
<name>A0ACC2NNS7_9HYME</name>
<evidence type="ECO:0000313" key="2">
    <source>
        <dbReference type="Proteomes" id="UP001239111"/>
    </source>
</evidence>
<organism evidence="1 2">
    <name type="scientific">Eretmocerus hayati</name>
    <dbReference type="NCBI Taxonomy" id="131215"/>
    <lineage>
        <taxon>Eukaryota</taxon>
        <taxon>Metazoa</taxon>
        <taxon>Ecdysozoa</taxon>
        <taxon>Arthropoda</taxon>
        <taxon>Hexapoda</taxon>
        <taxon>Insecta</taxon>
        <taxon>Pterygota</taxon>
        <taxon>Neoptera</taxon>
        <taxon>Endopterygota</taxon>
        <taxon>Hymenoptera</taxon>
        <taxon>Apocrita</taxon>
        <taxon>Proctotrupomorpha</taxon>
        <taxon>Chalcidoidea</taxon>
        <taxon>Aphelinidae</taxon>
        <taxon>Aphelininae</taxon>
        <taxon>Eretmocerus</taxon>
    </lineage>
</organism>